<feature type="region of interest" description="Disordered" evidence="1">
    <location>
        <begin position="1"/>
        <end position="23"/>
    </location>
</feature>
<dbReference type="Gene3D" id="3.30.200.20">
    <property type="entry name" value="Phosphorylase Kinase, domain 1"/>
    <property type="match status" value="1"/>
</dbReference>
<sequence length="308" mass="34690">MADEKYESDFESDSEGDESLLDVSPDDVEMGEMIGGGGLGLVYAAKWKKKEVAVKMLFDPRVSEALIKEFRDEAMVQWGLNHPNIVKLYACCVKPPKMLMIFDKSDGSLFEVLHKQTYELRRSEAWEIALAVAKGMNHLHTHNPKIIHRDLKSHNLLVYKKDGKYDWSATKLCDFGLATVGARGAGTPCYMAPELHANKPYNEKVDVFAFGVLLCELVSLEVPFGGFTPFDIRSKVTKGERPPLSRTCPRPIEKLIKECWHDEPKRRPSFAQVIEKLNDMEGKVRELDASVAPSSLHFMGDSLDCLKL</sequence>
<dbReference type="AlphaFoldDB" id="A0A7S3GM31"/>
<dbReference type="PRINTS" id="PR00109">
    <property type="entry name" value="TYRKINASE"/>
</dbReference>
<dbReference type="PANTHER" id="PTHR44329">
    <property type="entry name" value="SERINE/THREONINE-PROTEIN KINASE TNNI3K-RELATED"/>
    <property type="match status" value="1"/>
</dbReference>
<dbReference type="Pfam" id="PF07714">
    <property type="entry name" value="PK_Tyr_Ser-Thr"/>
    <property type="match status" value="1"/>
</dbReference>
<gene>
    <name evidence="3" type="ORF">PBIL07802_LOCUS33180</name>
</gene>
<dbReference type="SUPFAM" id="SSF56112">
    <property type="entry name" value="Protein kinase-like (PK-like)"/>
    <property type="match status" value="1"/>
</dbReference>
<dbReference type="Gene3D" id="1.10.510.10">
    <property type="entry name" value="Transferase(Phosphotransferase) domain 1"/>
    <property type="match status" value="1"/>
</dbReference>
<dbReference type="GO" id="GO:0005524">
    <property type="term" value="F:ATP binding"/>
    <property type="evidence" value="ECO:0007669"/>
    <property type="project" value="InterPro"/>
</dbReference>
<dbReference type="CDD" id="cd13999">
    <property type="entry name" value="STKc_MAP3K-like"/>
    <property type="match status" value="1"/>
</dbReference>
<dbReference type="SMART" id="SM00220">
    <property type="entry name" value="S_TKc"/>
    <property type="match status" value="1"/>
</dbReference>
<accession>A0A7S3GM31</accession>
<dbReference type="PROSITE" id="PS00108">
    <property type="entry name" value="PROTEIN_KINASE_ST"/>
    <property type="match status" value="1"/>
</dbReference>
<evidence type="ECO:0000256" key="1">
    <source>
        <dbReference type="SAM" id="MobiDB-lite"/>
    </source>
</evidence>
<dbReference type="EMBL" id="HBIB01050204">
    <property type="protein sequence ID" value="CAE0270825.1"/>
    <property type="molecule type" value="Transcribed_RNA"/>
</dbReference>
<dbReference type="PIRSF" id="PIRSF000654">
    <property type="entry name" value="Integrin-linked_kinase"/>
    <property type="match status" value="1"/>
</dbReference>
<protein>
    <recommendedName>
        <fullName evidence="2">Protein kinase domain-containing protein</fullName>
    </recommendedName>
</protein>
<dbReference type="GO" id="GO:0004674">
    <property type="term" value="F:protein serine/threonine kinase activity"/>
    <property type="evidence" value="ECO:0007669"/>
    <property type="project" value="TreeGrafter"/>
</dbReference>
<reference evidence="3" key="1">
    <citation type="submission" date="2021-01" db="EMBL/GenBank/DDBJ databases">
        <authorList>
            <person name="Corre E."/>
            <person name="Pelletier E."/>
            <person name="Niang G."/>
            <person name="Scheremetjew M."/>
            <person name="Finn R."/>
            <person name="Kale V."/>
            <person name="Holt S."/>
            <person name="Cochrane G."/>
            <person name="Meng A."/>
            <person name="Brown T."/>
            <person name="Cohen L."/>
        </authorList>
    </citation>
    <scope>NUCLEOTIDE SEQUENCE</scope>
    <source>
        <strain evidence="3">NIES-2562</strain>
    </source>
</reference>
<proteinExistence type="predicted"/>
<dbReference type="InterPro" id="IPR001245">
    <property type="entry name" value="Ser-Thr/Tyr_kinase_cat_dom"/>
</dbReference>
<dbReference type="PROSITE" id="PS50011">
    <property type="entry name" value="PROTEIN_KINASE_DOM"/>
    <property type="match status" value="1"/>
</dbReference>
<evidence type="ECO:0000313" key="3">
    <source>
        <dbReference type="EMBL" id="CAE0270825.1"/>
    </source>
</evidence>
<dbReference type="InterPro" id="IPR008271">
    <property type="entry name" value="Ser/Thr_kinase_AS"/>
</dbReference>
<feature type="domain" description="Protein kinase" evidence="2">
    <location>
        <begin position="28"/>
        <end position="281"/>
    </location>
</feature>
<dbReference type="InterPro" id="IPR000719">
    <property type="entry name" value="Prot_kinase_dom"/>
</dbReference>
<evidence type="ECO:0000259" key="2">
    <source>
        <dbReference type="PROSITE" id="PS50011"/>
    </source>
</evidence>
<dbReference type="PANTHER" id="PTHR44329:SF289">
    <property type="entry name" value="SERINE_THREONINE-PROTEIN KINASE VIK"/>
    <property type="match status" value="1"/>
</dbReference>
<organism evidence="3">
    <name type="scientific">Palpitomonas bilix</name>
    <dbReference type="NCBI Taxonomy" id="652834"/>
    <lineage>
        <taxon>Eukaryota</taxon>
        <taxon>Eukaryota incertae sedis</taxon>
    </lineage>
</organism>
<dbReference type="InterPro" id="IPR051681">
    <property type="entry name" value="Ser/Thr_Kinases-Pseudokinases"/>
</dbReference>
<feature type="compositionally biased region" description="Acidic residues" evidence="1">
    <location>
        <begin position="9"/>
        <end position="23"/>
    </location>
</feature>
<name>A0A7S3GM31_9EUKA</name>
<dbReference type="InterPro" id="IPR011009">
    <property type="entry name" value="Kinase-like_dom_sf"/>
</dbReference>